<comment type="caution">
    <text evidence="2">The sequence shown here is derived from an EMBL/GenBank/DDBJ whole genome shotgun (WGS) entry which is preliminary data.</text>
</comment>
<protein>
    <submittedName>
        <fullName evidence="2">Uncharacterized protein</fullName>
    </submittedName>
</protein>
<evidence type="ECO:0000313" key="3">
    <source>
        <dbReference type="Proteomes" id="UP000636800"/>
    </source>
</evidence>
<dbReference type="Proteomes" id="UP000636800">
    <property type="component" value="Unassembled WGS sequence"/>
</dbReference>
<organism evidence="2 4">
    <name type="scientific">Vanilla planifolia</name>
    <name type="common">Vanilla</name>
    <dbReference type="NCBI Taxonomy" id="51239"/>
    <lineage>
        <taxon>Eukaryota</taxon>
        <taxon>Viridiplantae</taxon>
        <taxon>Streptophyta</taxon>
        <taxon>Embryophyta</taxon>
        <taxon>Tracheophyta</taxon>
        <taxon>Spermatophyta</taxon>
        <taxon>Magnoliopsida</taxon>
        <taxon>Liliopsida</taxon>
        <taxon>Asparagales</taxon>
        <taxon>Orchidaceae</taxon>
        <taxon>Vanilloideae</taxon>
        <taxon>Vanilleae</taxon>
        <taxon>Vanilla</taxon>
    </lineage>
</organism>
<evidence type="ECO:0000313" key="2">
    <source>
        <dbReference type="EMBL" id="KAG0468614.1"/>
    </source>
</evidence>
<name>A0A835QFE5_VANPL</name>
<dbReference type="EMBL" id="JADCNL010000009">
    <property type="protein sequence ID" value="KAG0466940.1"/>
    <property type="molecule type" value="Genomic_DNA"/>
</dbReference>
<evidence type="ECO:0000313" key="4">
    <source>
        <dbReference type="Proteomes" id="UP000639772"/>
    </source>
</evidence>
<dbReference type="EMBL" id="JADCNM010000009">
    <property type="protein sequence ID" value="KAG0468614.1"/>
    <property type="molecule type" value="Genomic_DNA"/>
</dbReference>
<sequence length="96" mass="11281">MKPGGETHSFCKNTTCSTPPLRGRLVPDALLRHKTVANQEVNIPRRRFSDFLSLGRVDLDDRHFHFSDEYREPYVNCGLHHIEEMDVSYIAYFHKY</sequence>
<proteinExistence type="predicted"/>
<evidence type="ECO:0000313" key="1">
    <source>
        <dbReference type="EMBL" id="KAG0466940.1"/>
    </source>
</evidence>
<dbReference type="AlphaFoldDB" id="A0A835QFE5"/>
<accession>A0A835QFE5</accession>
<gene>
    <name evidence="2" type="ORF">HPP92_017942</name>
    <name evidence="1" type="ORF">HPP92_018520</name>
</gene>
<dbReference type="Proteomes" id="UP000639772">
    <property type="component" value="Chromosome 9"/>
</dbReference>
<reference evidence="3 4" key="1">
    <citation type="journal article" date="2020" name="Nat. Food">
        <title>A phased Vanilla planifolia genome enables genetic improvement of flavour and production.</title>
        <authorList>
            <person name="Hasing T."/>
            <person name="Tang H."/>
            <person name="Brym M."/>
            <person name="Khazi F."/>
            <person name="Huang T."/>
            <person name="Chambers A.H."/>
        </authorList>
    </citation>
    <scope>NUCLEOTIDE SEQUENCE [LARGE SCALE GENOMIC DNA]</scope>
    <source>
        <tissue evidence="2">Leaf</tissue>
    </source>
</reference>
<keyword evidence="3" id="KW-1185">Reference proteome</keyword>